<feature type="transmembrane region" description="Helical" evidence="2">
    <location>
        <begin position="454"/>
        <end position="475"/>
    </location>
</feature>
<evidence type="ECO:0000313" key="5">
    <source>
        <dbReference type="Proteomes" id="UP000255534"/>
    </source>
</evidence>
<feature type="transmembrane region" description="Helical" evidence="2">
    <location>
        <begin position="400"/>
        <end position="421"/>
    </location>
</feature>
<name>A0A379Y228_SALET</name>
<feature type="domain" description="TraG N-terminal Proteobacteria" evidence="3">
    <location>
        <begin position="5"/>
        <end position="126"/>
    </location>
</feature>
<proteinExistence type="predicted"/>
<evidence type="ECO:0000256" key="2">
    <source>
        <dbReference type="SAM" id="Phobius"/>
    </source>
</evidence>
<feature type="region of interest" description="Disordered" evidence="1">
    <location>
        <begin position="1023"/>
        <end position="1042"/>
    </location>
</feature>
<evidence type="ECO:0000256" key="1">
    <source>
        <dbReference type="SAM" id="MobiDB-lite"/>
    </source>
</evidence>
<organism evidence="4 5">
    <name type="scientific">Salmonella enterica I</name>
    <dbReference type="NCBI Taxonomy" id="59201"/>
    <lineage>
        <taxon>Bacteria</taxon>
        <taxon>Pseudomonadati</taxon>
        <taxon>Pseudomonadota</taxon>
        <taxon>Gammaproteobacteria</taxon>
        <taxon>Enterobacterales</taxon>
        <taxon>Enterobacteriaceae</taxon>
        <taxon>Salmonella</taxon>
    </lineage>
</organism>
<feature type="transmembrane region" description="Helical" evidence="2">
    <location>
        <begin position="33"/>
        <end position="55"/>
    </location>
</feature>
<dbReference type="EMBL" id="UGXK01000002">
    <property type="protein sequence ID" value="SUI39642.1"/>
    <property type="molecule type" value="Genomic_DNA"/>
</dbReference>
<sequence length="1331" mass="140782">MDYNIYTIGDIEFVWSALNGIALIFSQYTGVKAFLTTAAVLAGASLFYKTWLWLLNPTKAEVPIFSWILGLILFSMAIVRVDVTIESVKSGEVRNVDGIPIFIAAMGTVTTNLSQGLLKDYKTAFDPLAPIDFAATTLDDDITLGPMIRFVKFLQWGGDSQGYCSAFPEPVSGLGAMNVCATVQSLAYNCLKGTQNSSAKIAGKETIFNDIFSANIVDSMERINQAMKGSLKNASANIVGVNSSKSATCEEVWSTVKQVTSTPEARQTIALIGQTNGILSPDEAGGAASGSSFTDVMASANGMYGKAIGAYDATLSLFIMNELRNGASKYKTPLGLASDMQLFEASLKRTNTMASQGQLWLQLAGAAIAFLEMFAYMVAPFALLMLLALGGNGVAAAAKYLQLILFVNMWPITAVMVNAYVKKVATADLDTFSTLNSQSNAVTWMGLPGLAETYSSYLSVASALYALIPVLTLFLMTQSIHPMMNAMKGITPPAPVDTSHVTPKVWDAPNSGKSSFGDVNRTALTSTGQGFSGGGAMDSSNFRLGTWNAGSSIAASQGQGAAMTSSVMSAASNSFQQAFSQMAEIGRTGQSGQQFTSNLQNLKSYTDQAGTDIANSVGAKHGINSQQLAGVVSNLLLNGSLGLGGGASLADGKGEGGGFAQKVMQSLGLNAAGNISGGASKTNSGSESLLTDLNKAITAQLSENSGLTEQMSKAASQVNSDQFAQTNAFKDATSKMNQATQTMAENLSTSLSTNASANTGMTLDSRQAINLDRFSDSIRNKNFSDDDVRNFARKNGLDENAFMEKFNSYNDTFKASTQLGSQLQRTDALVATTRDFSEQKIAIDTARGETAESNKQDLRETSSLLKGLVADFGGNAQQMLPITNQLDRITGDASGINTIAQAQDRTPEHVDTSSVMSADRVADVGQGLDAQAKAGLAQNQQNANQHVGGQTESGVTPYNVDKVSKADIQGIHNGDVSKSFSEENQHVLSSLDKNTPVVTNETVGRVQGAGVDVQHASQTFDQMQAGSGGKHATSGMGTTSDKLNNMYGDNQIRGISGNLPNYFDRIANDPTKKPDDKRAELAAQAVFTYGASTMATGAEKEQLKADTQNILAELGHYNVRWGMNDLQSIHDGFNMHNKASGSLDSAVRANLGEGGSGGGLVGQRTQTTTDLLVGNKIESNTERSVVGSTLISGQESVAKGLDVIGAKPVNDLLSGMGILTTPSSLANDASNPQNMPSSLLGKVENHLQMSDGVSAVTSRYKDMGGDGIKTYETASQNSERAIRQQLTDDPRFGSDTADAFVNFMKSDLNNTSEPYQSRIERAENWLNENKK</sequence>
<accession>A0A379Y228</accession>
<dbReference type="InterPro" id="IPR012931">
    <property type="entry name" value="TraG_N_Proteobacteria"/>
</dbReference>
<dbReference type="Pfam" id="PF07916">
    <property type="entry name" value="TraG_N"/>
    <property type="match status" value="2"/>
</dbReference>
<keyword evidence="2" id="KW-1133">Transmembrane helix</keyword>
<feature type="domain" description="TraG N-terminal Proteobacteria" evidence="3">
    <location>
        <begin position="229"/>
        <end position="489"/>
    </location>
</feature>
<gene>
    <name evidence="4" type="ORF">NCTC5798_06083</name>
</gene>
<keyword evidence="2" id="KW-0812">Transmembrane</keyword>
<reference evidence="4 5" key="1">
    <citation type="submission" date="2018-06" db="EMBL/GenBank/DDBJ databases">
        <authorList>
            <consortium name="Pathogen Informatics"/>
            <person name="Doyle S."/>
        </authorList>
    </citation>
    <scope>NUCLEOTIDE SEQUENCE [LARGE SCALE GENOMIC DNA]</scope>
    <source>
        <strain evidence="4 5">NCTC5798</strain>
    </source>
</reference>
<feature type="transmembrane region" description="Helical" evidence="2">
    <location>
        <begin position="359"/>
        <end position="388"/>
    </location>
</feature>
<feature type="transmembrane region" description="Helical" evidence="2">
    <location>
        <begin position="62"/>
        <end position="81"/>
    </location>
</feature>
<keyword evidence="2" id="KW-0472">Membrane</keyword>
<feature type="region of interest" description="Disordered" evidence="1">
    <location>
        <begin position="935"/>
        <end position="957"/>
    </location>
</feature>
<feature type="compositionally biased region" description="Low complexity" evidence="1">
    <location>
        <begin position="935"/>
        <end position="950"/>
    </location>
</feature>
<evidence type="ECO:0000313" key="4">
    <source>
        <dbReference type="EMBL" id="SUI39642.1"/>
    </source>
</evidence>
<protein>
    <submittedName>
        <fullName evidence="4">TraG protein</fullName>
    </submittedName>
</protein>
<evidence type="ECO:0000259" key="3">
    <source>
        <dbReference type="Pfam" id="PF07916"/>
    </source>
</evidence>
<dbReference type="Proteomes" id="UP000255534">
    <property type="component" value="Unassembled WGS sequence"/>
</dbReference>